<keyword evidence="1" id="KW-0732">Signal</keyword>
<dbReference type="RefSeq" id="WP_355393967.1">
    <property type="nucleotide sequence ID" value="NZ_JBEXPZ010000008.1"/>
</dbReference>
<organism evidence="2 3">
    <name type="scientific">Streptomyces ossamyceticus</name>
    <dbReference type="NCBI Taxonomy" id="249581"/>
    <lineage>
        <taxon>Bacteria</taxon>
        <taxon>Bacillati</taxon>
        <taxon>Actinomycetota</taxon>
        <taxon>Actinomycetes</taxon>
        <taxon>Kitasatosporales</taxon>
        <taxon>Streptomycetaceae</taxon>
        <taxon>Streptomyces</taxon>
    </lineage>
</organism>
<protein>
    <submittedName>
        <fullName evidence="2">Uncharacterized protein</fullName>
    </submittedName>
</protein>
<comment type="caution">
    <text evidence="2">The sequence shown here is derived from an EMBL/GenBank/DDBJ whole genome shotgun (WGS) entry which is preliminary data.</text>
</comment>
<reference evidence="2 3" key="1">
    <citation type="submission" date="2024-06" db="EMBL/GenBank/DDBJ databases">
        <title>The Natural Products Discovery Center: Release of the First 8490 Sequenced Strains for Exploring Actinobacteria Biosynthetic Diversity.</title>
        <authorList>
            <person name="Kalkreuter E."/>
            <person name="Kautsar S.A."/>
            <person name="Yang D."/>
            <person name="Bader C.D."/>
            <person name="Teijaro C.N."/>
            <person name="Fluegel L."/>
            <person name="Davis C.M."/>
            <person name="Simpson J.R."/>
            <person name="Lauterbach L."/>
            <person name="Steele A.D."/>
            <person name="Gui C."/>
            <person name="Meng S."/>
            <person name="Li G."/>
            <person name="Viehrig K."/>
            <person name="Ye F."/>
            <person name="Su P."/>
            <person name="Kiefer A.F."/>
            <person name="Nichols A."/>
            <person name="Cepeda A.J."/>
            <person name="Yan W."/>
            <person name="Fan B."/>
            <person name="Jiang Y."/>
            <person name="Adhikari A."/>
            <person name="Zheng C.-J."/>
            <person name="Schuster L."/>
            <person name="Cowan T.M."/>
            <person name="Smanski M.J."/>
            <person name="Chevrette M.G."/>
            <person name="De Carvalho L.P.S."/>
            <person name="Shen B."/>
        </authorList>
    </citation>
    <scope>NUCLEOTIDE SEQUENCE [LARGE SCALE GENOMIC DNA]</scope>
    <source>
        <strain evidence="2 3">NPDC006434</strain>
    </source>
</reference>
<proteinExistence type="predicted"/>
<name>A0ABV2UVE0_9ACTN</name>
<dbReference type="EMBL" id="JBEXPZ010000008">
    <property type="protein sequence ID" value="MET9844429.1"/>
    <property type="molecule type" value="Genomic_DNA"/>
</dbReference>
<keyword evidence="3" id="KW-1185">Reference proteome</keyword>
<evidence type="ECO:0000313" key="3">
    <source>
        <dbReference type="Proteomes" id="UP001550210"/>
    </source>
</evidence>
<sequence>MTGIGTRKRLKQAVVAVGCTLALAGATVPDAGATPTFVAGASAAAGKCGAPAIDAWYDRDQFGVYLKVSFKTAKGCPKGRRVGNLNGEVYCKTTGKRVYLDNARGKAPLESEIKTMPSKKKCKSFFAMATIYYPPSAKDFTDQWHWRWGDYPA</sequence>
<evidence type="ECO:0000313" key="2">
    <source>
        <dbReference type="EMBL" id="MET9844429.1"/>
    </source>
</evidence>
<feature type="signal peptide" evidence="1">
    <location>
        <begin position="1"/>
        <end position="24"/>
    </location>
</feature>
<evidence type="ECO:0000256" key="1">
    <source>
        <dbReference type="SAM" id="SignalP"/>
    </source>
</evidence>
<dbReference type="Proteomes" id="UP001550210">
    <property type="component" value="Unassembled WGS sequence"/>
</dbReference>
<gene>
    <name evidence="2" type="ORF">ABZZ21_07560</name>
</gene>
<accession>A0ABV2UVE0</accession>
<feature type="chain" id="PRO_5046278234" evidence="1">
    <location>
        <begin position="25"/>
        <end position="153"/>
    </location>
</feature>